<sequence>MRVLKSYFGRIVDRPLHVGFITMEPRTLFIPQYIDSRLILFVRKGEAKVGFVYKDDLAERRLKSGDVYRIPAGSAFYLVNTAEVRDFTSSPELTHLRT</sequence>
<evidence type="ECO:0000313" key="2">
    <source>
        <dbReference type="Proteomes" id="UP000828941"/>
    </source>
</evidence>
<evidence type="ECO:0000313" key="1">
    <source>
        <dbReference type="EMBL" id="KAI4334434.1"/>
    </source>
</evidence>
<protein>
    <submittedName>
        <fullName evidence="1">Uncharacterized protein</fullName>
    </submittedName>
</protein>
<dbReference type="Proteomes" id="UP000828941">
    <property type="component" value="Chromosome 7"/>
</dbReference>
<reference evidence="1 2" key="1">
    <citation type="journal article" date="2022" name="DNA Res.">
        <title>Chromosomal-level genome assembly of the orchid tree Bauhinia variegata (Leguminosae; Cercidoideae) supports the allotetraploid origin hypothesis of Bauhinia.</title>
        <authorList>
            <person name="Zhong Y."/>
            <person name="Chen Y."/>
            <person name="Zheng D."/>
            <person name="Pang J."/>
            <person name="Liu Y."/>
            <person name="Luo S."/>
            <person name="Meng S."/>
            <person name="Qian L."/>
            <person name="Wei D."/>
            <person name="Dai S."/>
            <person name="Zhou R."/>
        </authorList>
    </citation>
    <scope>NUCLEOTIDE SEQUENCE [LARGE SCALE GENOMIC DNA]</scope>
    <source>
        <strain evidence="1">BV-YZ2020</strain>
    </source>
</reference>
<keyword evidence="2" id="KW-1185">Reference proteome</keyword>
<gene>
    <name evidence="1" type="ORF">L6164_019129</name>
</gene>
<dbReference type="EMBL" id="CM039432">
    <property type="protein sequence ID" value="KAI4334434.1"/>
    <property type="molecule type" value="Genomic_DNA"/>
</dbReference>
<name>A0ACB9NF29_BAUVA</name>
<comment type="caution">
    <text evidence="1">The sequence shown here is derived from an EMBL/GenBank/DDBJ whole genome shotgun (WGS) entry which is preliminary data.</text>
</comment>
<accession>A0ACB9NF29</accession>
<proteinExistence type="predicted"/>
<organism evidence="1 2">
    <name type="scientific">Bauhinia variegata</name>
    <name type="common">Purple orchid tree</name>
    <name type="synonym">Phanera variegata</name>
    <dbReference type="NCBI Taxonomy" id="167791"/>
    <lineage>
        <taxon>Eukaryota</taxon>
        <taxon>Viridiplantae</taxon>
        <taxon>Streptophyta</taxon>
        <taxon>Embryophyta</taxon>
        <taxon>Tracheophyta</taxon>
        <taxon>Spermatophyta</taxon>
        <taxon>Magnoliopsida</taxon>
        <taxon>eudicotyledons</taxon>
        <taxon>Gunneridae</taxon>
        <taxon>Pentapetalae</taxon>
        <taxon>rosids</taxon>
        <taxon>fabids</taxon>
        <taxon>Fabales</taxon>
        <taxon>Fabaceae</taxon>
        <taxon>Cercidoideae</taxon>
        <taxon>Cercideae</taxon>
        <taxon>Bauhiniinae</taxon>
        <taxon>Bauhinia</taxon>
    </lineage>
</organism>